<dbReference type="CDD" id="cd17550">
    <property type="entry name" value="REC_NtrX-like"/>
    <property type="match status" value="1"/>
</dbReference>
<evidence type="ECO:0000256" key="7">
    <source>
        <dbReference type="PROSITE-ProRule" id="PRU00169"/>
    </source>
</evidence>
<keyword evidence="11" id="KW-1185">Reference proteome</keyword>
<evidence type="ECO:0000313" key="11">
    <source>
        <dbReference type="Proteomes" id="UP000427716"/>
    </source>
</evidence>
<gene>
    <name evidence="10" type="ORF">GM160_01330</name>
</gene>
<dbReference type="EMBL" id="CP046415">
    <property type="protein sequence ID" value="QGT77637.1"/>
    <property type="molecule type" value="Genomic_DNA"/>
</dbReference>
<dbReference type="AlphaFoldDB" id="A0A6I6D0R4"/>
<evidence type="ECO:0000313" key="10">
    <source>
        <dbReference type="EMBL" id="QGT77637.1"/>
    </source>
</evidence>
<dbReference type="InterPro" id="IPR001789">
    <property type="entry name" value="Sig_transdc_resp-reg_receiver"/>
</dbReference>
<evidence type="ECO:0000256" key="1">
    <source>
        <dbReference type="ARBA" id="ARBA00022553"/>
    </source>
</evidence>
<dbReference type="GO" id="GO:0000160">
    <property type="term" value="P:phosphorelay signal transduction system"/>
    <property type="evidence" value="ECO:0007669"/>
    <property type="project" value="UniProtKB-KW"/>
</dbReference>
<dbReference type="SUPFAM" id="SSF52172">
    <property type="entry name" value="CheY-like"/>
    <property type="match status" value="1"/>
</dbReference>
<dbReference type="SMART" id="SM00448">
    <property type="entry name" value="REC"/>
    <property type="match status" value="1"/>
</dbReference>
<evidence type="ECO:0000256" key="3">
    <source>
        <dbReference type="ARBA" id="ARBA00022840"/>
    </source>
</evidence>
<proteinExistence type="predicted"/>
<dbReference type="PANTHER" id="PTHR32071">
    <property type="entry name" value="TRANSCRIPTIONAL REGULATORY PROTEIN"/>
    <property type="match status" value="1"/>
</dbReference>
<dbReference type="InterPro" id="IPR027417">
    <property type="entry name" value="P-loop_NTPase"/>
</dbReference>
<evidence type="ECO:0000256" key="4">
    <source>
        <dbReference type="ARBA" id="ARBA00023012"/>
    </source>
</evidence>
<dbReference type="Proteomes" id="UP000427716">
    <property type="component" value="Chromosome"/>
</dbReference>
<dbReference type="Gene3D" id="1.10.8.60">
    <property type="match status" value="1"/>
</dbReference>
<feature type="domain" description="Sigma-54 factor interaction" evidence="8">
    <location>
        <begin position="142"/>
        <end position="367"/>
    </location>
</feature>
<keyword evidence="4" id="KW-0902">Two-component regulatory system</keyword>
<dbReference type="CDD" id="cd00009">
    <property type="entry name" value="AAA"/>
    <property type="match status" value="1"/>
</dbReference>
<dbReference type="InterPro" id="IPR058031">
    <property type="entry name" value="AAA_lid_NorR"/>
</dbReference>
<keyword evidence="2" id="KW-0547">Nucleotide-binding</keyword>
<dbReference type="PROSITE" id="PS50110">
    <property type="entry name" value="RESPONSE_REGULATORY"/>
    <property type="match status" value="1"/>
</dbReference>
<keyword evidence="6" id="KW-0804">Transcription</keyword>
<dbReference type="InterPro" id="IPR009057">
    <property type="entry name" value="Homeodomain-like_sf"/>
</dbReference>
<dbReference type="KEGG" id="ghl:GM160_01330"/>
<dbReference type="GO" id="GO:0006355">
    <property type="term" value="P:regulation of DNA-templated transcription"/>
    <property type="evidence" value="ECO:0007669"/>
    <property type="project" value="InterPro"/>
</dbReference>
<feature type="domain" description="Response regulatory" evidence="9">
    <location>
        <begin position="5"/>
        <end position="120"/>
    </location>
</feature>
<keyword evidence="3" id="KW-0067">ATP-binding</keyword>
<dbReference type="PANTHER" id="PTHR32071:SF17">
    <property type="entry name" value="TRANSCRIPTIONAL REGULATOR (NTRC FAMILY)"/>
    <property type="match status" value="1"/>
</dbReference>
<protein>
    <submittedName>
        <fullName evidence="10">Response regulator</fullName>
    </submittedName>
</protein>
<dbReference type="Gene3D" id="3.40.50.300">
    <property type="entry name" value="P-loop containing nucleotide triphosphate hydrolases"/>
    <property type="match status" value="1"/>
</dbReference>
<evidence type="ECO:0000259" key="8">
    <source>
        <dbReference type="PROSITE" id="PS50045"/>
    </source>
</evidence>
<dbReference type="InterPro" id="IPR002078">
    <property type="entry name" value="Sigma_54_int"/>
</dbReference>
<keyword evidence="1 7" id="KW-0597">Phosphoprotein</keyword>
<dbReference type="FunFam" id="3.40.50.2300:FF:000018">
    <property type="entry name" value="DNA-binding transcriptional regulator NtrC"/>
    <property type="match status" value="1"/>
</dbReference>
<sequence length="466" mass="51938">MSIGHILVVDDESEIRNLLVDVLEDEGFTVSSAADAAEARGSIAVRRPDLILLDIWMPGMDGIGLLREWHERDQLVWPVIMMSGHGTVETAVEATRLGAFDFIEKPISLDKLLLLIEHALDNRRLAQENAALKRGEVDPLDLIGDSEYMQELREQAKKIAGHDAWVLISGEPGTGKQALARFIHRHSARRHFPFVDTGGSAVSGRQNAAVELFGAEEDGRIRYGLLEQANGGTLFIAEAADMDEQTQMQLISALESQSFFRVGGNEPVRVDVRVIAATRKDLEAEVRAGNFREDLYYHLSVVPVHIEPLREHPEDIPVLLAHYLETAHQVEGLPRRELTIGARNLLRYHHWSGNVRELKNLVQRLLILGSGEVIDEQEVQRALGLAPMDQGGEDNSPALVSLNLDLPLREARDEFERRYLLAQLKNVEGSMTELSRRTGMERTNLYRKLKSLGIQTGGERSTGSSA</sequence>
<evidence type="ECO:0000256" key="5">
    <source>
        <dbReference type="ARBA" id="ARBA00023015"/>
    </source>
</evidence>
<dbReference type="SUPFAM" id="SSF52540">
    <property type="entry name" value="P-loop containing nucleoside triphosphate hydrolases"/>
    <property type="match status" value="1"/>
</dbReference>
<dbReference type="GO" id="GO:0043565">
    <property type="term" value="F:sequence-specific DNA binding"/>
    <property type="evidence" value="ECO:0007669"/>
    <property type="project" value="InterPro"/>
</dbReference>
<evidence type="ECO:0000256" key="2">
    <source>
        <dbReference type="ARBA" id="ARBA00022741"/>
    </source>
</evidence>
<dbReference type="Gene3D" id="1.10.10.60">
    <property type="entry name" value="Homeodomain-like"/>
    <property type="match status" value="1"/>
</dbReference>
<dbReference type="Pfam" id="PF25601">
    <property type="entry name" value="AAA_lid_14"/>
    <property type="match status" value="1"/>
</dbReference>
<dbReference type="InterPro" id="IPR011006">
    <property type="entry name" value="CheY-like_superfamily"/>
</dbReference>
<dbReference type="RefSeq" id="WP_136867869.1">
    <property type="nucleotide sequence ID" value="NZ_CP046415.1"/>
</dbReference>
<dbReference type="SUPFAM" id="SSF46689">
    <property type="entry name" value="Homeodomain-like"/>
    <property type="match status" value="1"/>
</dbReference>
<name>A0A6I6D0R4_9GAMM</name>
<dbReference type="PROSITE" id="PS50045">
    <property type="entry name" value="SIGMA54_INTERACT_4"/>
    <property type="match status" value="1"/>
</dbReference>
<accession>A0A6I6D0R4</accession>
<feature type="modified residue" description="4-aspartylphosphate" evidence="7">
    <location>
        <position position="54"/>
    </location>
</feature>
<keyword evidence="5" id="KW-0805">Transcription regulation</keyword>
<evidence type="ECO:0000256" key="6">
    <source>
        <dbReference type="ARBA" id="ARBA00023163"/>
    </source>
</evidence>
<dbReference type="Gene3D" id="3.40.50.2300">
    <property type="match status" value="1"/>
</dbReference>
<dbReference type="Pfam" id="PF00158">
    <property type="entry name" value="Sigma54_activat"/>
    <property type="match status" value="1"/>
</dbReference>
<reference evidence="10 11" key="1">
    <citation type="submission" date="2019-11" db="EMBL/GenBank/DDBJ databases">
        <authorList>
            <person name="Zhang J."/>
            <person name="Sun C."/>
        </authorList>
    </citation>
    <scope>NUCLEOTIDE SEQUENCE [LARGE SCALE GENOMIC DNA]</scope>
    <source>
        <strain evidence="11">sp2</strain>
    </source>
</reference>
<evidence type="ECO:0000259" key="9">
    <source>
        <dbReference type="PROSITE" id="PS50110"/>
    </source>
</evidence>
<organism evidence="10 11">
    <name type="scientific">Guyparkeria halophila</name>
    <dbReference type="NCBI Taxonomy" id="47960"/>
    <lineage>
        <taxon>Bacteria</taxon>
        <taxon>Pseudomonadati</taxon>
        <taxon>Pseudomonadota</taxon>
        <taxon>Gammaproteobacteria</taxon>
        <taxon>Chromatiales</taxon>
        <taxon>Thioalkalibacteraceae</taxon>
        <taxon>Guyparkeria</taxon>
    </lineage>
</organism>
<dbReference type="Pfam" id="PF02954">
    <property type="entry name" value="HTH_8"/>
    <property type="match status" value="1"/>
</dbReference>
<dbReference type="Pfam" id="PF00072">
    <property type="entry name" value="Response_reg"/>
    <property type="match status" value="1"/>
</dbReference>
<dbReference type="GO" id="GO:0005524">
    <property type="term" value="F:ATP binding"/>
    <property type="evidence" value="ECO:0007669"/>
    <property type="project" value="UniProtKB-KW"/>
</dbReference>
<dbReference type="InterPro" id="IPR002197">
    <property type="entry name" value="HTH_Fis"/>
</dbReference>